<keyword evidence="6" id="KW-1185">Reference proteome</keyword>
<reference evidence="5" key="1">
    <citation type="journal article" date="2020" name="Stud. Mycol.">
        <title>101 Dothideomycetes genomes: a test case for predicting lifestyles and emergence of pathogens.</title>
        <authorList>
            <person name="Haridas S."/>
            <person name="Albert R."/>
            <person name="Binder M."/>
            <person name="Bloem J."/>
            <person name="Labutti K."/>
            <person name="Salamov A."/>
            <person name="Andreopoulos B."/>
            <person name="Baker S."/>
            <person name="Barry K."/>
            <person name="Bills G."/>
            <person name="Bluhm B."/>
            <person name="Cannon C."/>
            <person name="Castanera R."/>
            <person name="Culley D."/>
            <person name="Daum C."/>
            <person name="Ezra D."/>
            <person name="Gonzalez J."/>
            <person name="Henrissat B."/>
            <person name="Kuo A."/>
            <person name="Liang C."/>
            <person name="Lipzen A."/>
            <person name="Lutzoni F."/>
            <person name="Magnuson J."/>
            <person name="Mondo S."/>
            <person name="Nolan M."/>
            <person name="Ohm R."/>
            <person name="Pangilinan J."/>
            <person name="Park H.-J."/>
            <person name="Ramirez L."/>
            <person name="Alfaro M."/>
            <person name="Sun H."/>
            <person name="Tritt A."/>
            <person name="Yoshinaga Y."/>
            <person name="Zwiers L.-H."/>
            <person name="Turgeon B."/>
            <person name="Goodwin S."/>
            <person name="Spatafora J."/>
            <person name="Crous P."/>
            <person name="Grigoriev I."/>
        </authorList>
    </citation>
    <scope>NUCLEOTIDE SEQUENCE</scope>
    <source>
        <strain evidence="5">CBS 121167</strain>
    </source>
</reference>
<dbReference type="InterPro" id="IPR048537">
    <property type="entry name" value="RRN6_HB"/>
</dbReference>
<dbReference type="Pfam" id="PF10214">
    <property type="entry name" value="Rrn6_beta-prop"/>
    <property type="match status" value="1"/>
</dbReference>
<accession>A0A6A6BHZ2</accession>
<dbReference type="Pfam" id="PF20640">
    <property type="entry name" value="Rrn6_HB"/>
    <property type="match status" value="1"/>
</dbReference>
<dbReference type="AlphaFoldDB" id="A0A6A6BHZ2"/>
<evidence type="ECO:0000259" key="2">
    <source>
        <dbReference type="Pfam" id="PF10214"/>
    </source>
</evidence>
<dbReference type="GO" id="GO:0070860">
    <property type="term" value="C:RNA polymerase I core factor complex"/>
    <property type="evidence" value="ECO:0007669"/>
    <property type="project" value="TreeGrafter"/>
</dbReference>
<feature type="compositionally biased region" description="Basic residues" evidence="1">
    <location>
        <begin position="918"/>
        <end position="932"/>
    </location>
</feature>
<dbReference type="PANTHER" id="PTHR28221:SF2">
    <property type="entry name" value="RNA POLYMERASE I-SPECIFIC TRANSCRIPTION INITIATION FACTOR RRN6"/>
    <property type="match status" value="1"/>
</dbReference>
<dbReference type="GO" id="GO:0001163">
    <property type="term" value="F:RNA polymerase I transcription regulatory region sequence-specific DNA binding"/>
    <property type="evidence" value="ECO:0007669"/>
    <property type="project" value="TreeGrafter"/>
</dbReference>
<name>A0A6A6BHZ2_9PEZI</name>
<organism evidence="5 6">
    <name type="scientific">Aplosporella prunicola CBS 121167</name>
    <dbReference type="NCBI Taxonomy" id="1176127"/>
    <lineage>
        <taxon>Eukaryota</taxon>
        <taxon>Fungi</taxon>
        <taxon>Dikarya</taxon>
        <taxon>Ascomycota</taxon>
        <taxon>Pezizomycotina</taxon>
        <taxon>Dothideomycetes</taxon>
        <taxon>Dothideomycetes incertae sedis</taxon>
        <taxon>Botryosphaeriales</taxon>
        <taxon>Aplosporellaceae</taxon>
        <taxon>Aplosporella</taxon>
    </lineage>
</organism>
<dbReference type="SUPFAM" id="SSF50978">
    <property type="entry name" value="WD40 repeat-like"/>
    <property type="match status" value="1"/>
</dbReference>
<feature type="compositionally biased region" description="Basic residues" evidence="1">
    <location>
        <begin position="998"/>
        <end position="1010"/>
    </location>
</feature>
<proteinExistence type="predicted"/>
<sequence>MTDPSVDDLHYGHVGHALYDQENRQWLFNRQPGRRRILRPLGDIESSGVEAASADPLETVGNASTLDEQKKRLLAANPELRAAEAFVTRDAQISETLTAVVAKYDALRGDLLAFGRAADVDNRGSKGTIRVAAIPGGTAGQSLRLVQERFEKQGWGEDKSVWLNVPSLGLGETGWWSGNGAPIQQLCFANQPDERGTFLAVRTAKSVHIFRPRFRRVSVAALKDPGSHSKLPSSRLEVSPVVSLVLRPGEPTYADVTFNPDYQRQFATITQEGKWAVWDIEGSKQKRFTFKTIQTKSGHLREEGNTARYDGWGRILWAANVNTVVVCNRRLLEIVDFQGHSLRLDASSLRLMRTSSWILDLRRDPQDSSRVLLLTSTHLLVIRIPSLEEDKDEVAHGALILLSWRHFRNNEDITLQLSAMVDNEDTVIFLRSQEDHGVTVFRYTQNSETASLPFSPSDPTVLYLSAVGDDQKPTHSLVRNISFQLLDYGETSRTRVPGPGNGFRDHGVMFYNVYMLLNNLEVNRRLVFLYDPSSDPTNSPWASQPSIEVPSWTKRSMQQSSSRVKHDSFIVADDLIDSDDELTVAPWLRPAKFPRKGSDSADVSHTSSDDSLTVDKSRVCEFLDDPKEYERENVSTLIAESADRLQATPDPEEHHYDTLWQYFGGELAVADIDETEESFANLLRSFGTHEGQEASLLLQQVGSASQLGLPDYEDGKPSFLKIYDTVIKSWLSTLPKAIPPKVRLANSQLAREVAAQLCFASTSIKIQQPEQQQEPQQEPELDLSLIQDADFVSPSKSARKNKGRASQEYFSIPSSQSGSYGSSQPSALLLTPEATPSLVSGSSFSSGMSTLSDGSFARLRQYTTFDRQIPSLPRQMNRLLSHWAPGTDPASYSYEATKAATSQIDAMEEEGMSQKERAKLHRKAEKHLRRQRRETAAHLASQSQSQAMTPLVSHHPRSSPGPASVGPAGSSQFPASSQFTPSQKFPASQPVPGQFSGRPKKKIKRRIEGF</sequence>
<feature type="region of interest" description="Disordered" evidence="1">
    <location>
        <begin position="794"/>
        <end position="827"/>
    </location>
</feature>
<dbReference type="InterPro" id="IPR036322">
    <property type="entry name" value="WD40_repeat_dom_sf"/>
</dbReference>
<feature type="domain" description="RRN6 beta-propeller" evidence="2">
    <location>
        <begin position="105"/>
        <end position="464"/>
    </location>
</feature>
<dbReference type="Proteomes" id="UP000799438">
    <property type="component" value="Unassembled WGS sequence"/>
</dbReference>
<dbReference type="OrthoDB" id="4090074at2759"/>
<dbReference type="GO" id="GO:0042790">
    <property type="term" value="P:nucleolar large rRNA transcription by RNA polymerase I"/>
    <property type="evidence" value="ECO:0007669"/>
    <property type="project" value="TreeGrafter"/>
</dbReference>
<gene>
    <name evidence="5" type="ORF">K452DRAFT_246864</name>
</gene>
<dbReference type="GO" id="GO:0001179">
    <property type="term" value="F:RNA polymerase I general transcription initiation factor binding"/>
    <property type="evidence" value="ECO:0007669"/>
    <property type="project" value="TreeGrafter"/>
</dbReference>
<dbReference type="PANTHER" id="PTHR28221">
    <property type="entry name" value="RNA POLYMERASE I-SPECIFIC TRANSCRIPTION INITIATION FACTOR RRN6"/>
    <property type="match status" value="1"/>
</dbReference>
<feature type="compositionally biased region" description="Polar residues" evidence="1">
    <location>
        <begin position="969"/>
        <end position="986"/>
    </location>
</feature>
<feature type="domain" description="RRN6 K-rich C-terminal" evidence="3">
    <location>
        <begin position="877"/>
        <end position="1010"/>
    </location>
</feature>
<feature type="region of interest" description="Disordered" evidence="1">
    <location>
        <begin position="907"/>
        <end position="1010"/>
    </location>
</feature>
<evidence type="ECO:0000259" key="3">
    <source>
        <dbReference type="Pfam" id="PF20639"/>
    </source>
</evidence>
<dbReference type="EMBL" id="ML995481">
    <property type="protein sequence ID" value="KAF2143616.1"/>
    <property type="molecule type" value="Genomic_DNA"/>
</dbReference>
<dbReference type="GeneID" id="54295532"/>
<dbReference type="InterPro" id="IPR048535">
    <property type="entry name" value="RRN6_beta-prop"/>
</dbReference>
<dbReference type="Pfam" id="PF20639">
    <property type="entry name" value="Rrn6_K-rich"/>
    <property type="match status" value="1"/>
</dbReference>
<evidence type="ECO:0000256" key="1">
    <source>
        <dbReference type="SAM" id="MobiDB-lite"/>
    </source>
</evidence>
<evidence type="ECO:0000313" key="6">
    <source>
        <dbReference type="Proteomes" id="UP000799438"/>
    </source>
</evidence>
<feature type="domain" description="RRN6 helical bundle" evidence="4">
    <location>
        <begin position="564"/>
        <end position="761"/>
    </location>
</feature>
<dbReference type="InterPro" id="IPR019350">
    <property type="entry name" value="RNA_pol_I-sp_TIF_RRN6-like"/>
</dbReference>
<feature type="compositionally biased region" description="Low complexity" evidence="1">
    <location>
        <begin position="811"/>
        <end position="826"/>
    </location>
</feature>
<dbReference type="RefSeq" id="XP_033399328.1">
    <property type="nucleotide sequence ID" value="XM_033538036.1"/>
</dbReference>
<evidence type="ECO:0008006" key="7">
    <source>
        <dbReference type="Google" id="ProtNLM"/>
    </source>
</evidence>
<evidence type="ECO:0000313" key="5">
    <source>
        <dbReference type="EMBL" id="KAF2143616.1"/>
    </source>
</evidence>
<dbReference type="InterPro" id="IPR048536">
    <property type="entry name" value="Rrn6_K-rich"/>
</dbReference>
<evidence type="ECO:0000259" key="4">
    <source>
        <dbReference type="Pfam" id="PF20640"/>
    </source>
</evidence>
<protein>
    <recommendedName>
        <fullName evidence="7">RNA polymerase I-specific transcription initiation factor RRN6-like protein</fullName>
    </recommendedName>
</protein>